<evidence type="ECO:0000313" key="2">
    <source>
        <dbReference type="Proteomes" id="UP000789525"/>
    </source>
</evidence>
<dbReference type="EMBL" id="CAJVPT010016881">
    <property type="protein sequence ID" value="CAG8622344.1"/>
    <property type="molecule type" value="Genomic_DNA"/>
</dbReference>
<dbReference type="Proteomes" id="UP000789525">
    <property type="component" value="Unassembled WGS sequence"/>
</dbReference>
<protein>
    <submittedName>
        <fullName evidence="1">13382_t:CDS:1</fullName>
    </submittedName>
</protein>
<accession>A0ACA9N1N2</accession>
<organism evidence="1 2">
    <name type="scientific">Acaulospora colombiana</name>
    <dbReference type="NCBI Taxonomy" id="27376"/>
    <lineage>
        <taxon>Eukaryota</taxon>
        <taxon>Fungi</taxon>
        <taxon>Fungi incertae sedis</taxon>
        <taxon>Mucoromycota</taxon>
        <taxon>Glomeromycotina</taxon>
        <taxon>Glomeromycetes</taxon>
        <taxon>Diversisporales</taxon>
        <taxon>Acaulosporaceae</taxon>
        <taxon>Acaulospora</taxon>
    </lineage>
</organism>
<feature type="non-terminal residue" evidence="1">
    <location>
        <position position="1"/>
    </location>
</feature>
<reference evidence="1" key="1">
    <citation type="submission" date="2021-06" db="EMBL/GenBank/DDBJ databases">
        <authorList>
            <person name="Kallberg Y."/>
            <person name="Tangrot J."/>
            <person name="Rosling A."/>
        </authorList>
    </citation>
    <scope>NUCLEOTIDE SEQUENCE</scope>
    <source>
        <strain evidence="1">CL356</strain>
    </source>
</reference>
<keyword evidence="2" id="KW-1185">Reference proteome</keyword>
<gene>
    <name evidence="1" type="ORF">ACOLOM_LOCUS7376</name>
</gene>
<proteinExistence type="predicted"/>
<comment type="caution">
    <text evidence="1">The sequence shown here is derived from an EMBL/GenBank/DDBJ whole genome shotgun (WGS) entry which is preliminary data.</text>
</comment>
<evidence type="ECO:0000313" key="1">
    <source>
        <dbReference type="EMBL" id="CAG8622344.1"/>
    </source>
</evidence>
<name>A0ACA9N1N2_9GLOM</name>
<sequence length="42" mass="4522">GVSLPYVDMLNISQVMGLVSVTQLLVKGEKNLHALRSVLDPS</sequence>